<reference evidence="2 3" key="1">
    <citation type="journal article" date="2013" name="Stand. Genomic Sci.">
        <title>Genome sequence of the reddish-pigmented Rubellimicrobium thermophilum type strain (DSM 16684(T)), a member of the Roseobacter clade.</title>
        <authorList>
            <person name="Fiebig A."/>
            <person name="Riedel T."/>
            <person name="Gronow S."/>
            <person name="Petersen J."/>
            <person name="Klenk H.P."/>
            <person name="Goker M."/>
        </authorList>
    </citation>
    <scope>NUCLEOTIDE SEQUENCE [LARGE SCALE GENOMIC DNA]</scope>
    <source>
        <strain evidence="2 3">DSM 16684</strain>
    </source>
</reference>
<name>S9R3Y5_9RHOB</name>
<proteinExistence type="predicted"/>
<dbReference type="STRING" id="1123069.ruthe_01424"/>
<dbReference type="EMBL" id="AOLV01000010">
    <property type="protein sequence ID" value="EPX86607.1"/>
    <property type="molecule type" value="Genomic_DNA"/>
</dbReference>
<dbReference type="HOGENOM" id="CLU_148648_0_0_5"/>
<evidence type="ECO:0000256" key="1">
    <source>
        <dbReference type="SAM" id="MobiDB-lite"/>
    </source>
</evidence>
<sequence length="126" mass="13591">MRPIAVLSLVLCTVAPPLPAQEAGEGEGSLIAQGAERLLRGLIEEIRPPMEEMAGIGAEMLPTFRLLAREMGPAFVEIIEQIDSIRNYEPPVLLPNGDIVLRRRPDAPPWTPPAQPAPPTGEGVEL</sequence>
<accession>S9R3Y5</accession>
<evidence type="ECO:0000313" key="2">
    <source>
        <dbReference type="EMBL" id="EPX86607.1"/>
    </source>
</evidence>
<comment type="caution">
    <text evidence="2">The sequence shown here is derived from an EMBL/GenBank/DDBJ whole genome shotgun (WGS) entry which is preliminary data.</text>
</comment>
<organism evidence="2 3">
    <name type="scientific">Rubellimicrobium thermophilum DSM 16684</name>
    <dbReference type="NCBI Taxonomy" id="1123069"/>
    <lineage>
        <taxon>Bacteria</taxon>
        <taxon>Pseudomonadati</taxon>
        <taxon>Pseudomonadota</taxon>
        <taxon>Alphaproteobacteria</taxon>
        <taxon>Rhodobacterales</taxon>
        <taxon>Roseobacteraceae</taxon>
        <taxon>Rubellimicrobium</taxon>
    </lineage>
</organism>
<dbReference type="OrthoDB" id="7308154at2"/>
<feature type="region of interest" description="Disordered" evidence="1">
    <location>
        <begin position="103"/>
        <end position="126"/>
    </location>
</feature>
<dbReference type="AlphaFoldDB" id="S9R3Y5"/>
<gene>
    <name evidence="2" type="ORF">ruthe_01424</name>
</gene>
<keyword evidence="3" id="KW-1185">Reference proteome</keyword>
<dbReference type="RefSeq" id="WP_021097515.1">
    <property type="nucleotide sequence ID" value="NZ_KE557320.1"/>
</dbReference>
<evidence type="ECO:0000313" key="3">
    <source>
        <dbReference type="Proteomes" id="UP000015346"/>
    </source>
</evidence>
<dbReference type="Proteomes" id="UP000015346">
    <property type="component" value="Unassembled WGS sequence"/>
</dbReference>
<feature type="compositionally biased region" description="Pro residues" evidence="1">
    <location>
        <begin position="107"/>
        <end position="119"/>
    </location>
</feature>
<protein>
    <recommendedName>
        <fullName evidence="4">AAA+ family ATPase</fullName>
    </recommendedName>
</protein>
<evidence type="ECO:0008006" key="4">
    <source>
        <dbReference type="Google" id="ProtNLM"/>
    </source>
</evidence>